<dbReference type="OrthoDB" id="47276at2759"/>
<feature type="region of interest" description="Disordered" evidence="4">
    <location>
        <begin position="188"/>
        <end position="215"/>
    </location>
</feature>
<feature type="region of interest" description="Disordered" evidence="4">
    <location>
        <begin position="33"/>
        <end position="57"/>
    </location>
</feature>
<dbReference type="PANTHER" id="PTHR31636">
    <property type="entry name" value="OSJNBA0084A10.13 PROTEIN-RELATED"/>
    <property type="match status" value="1"/>
</dbReference>
<protein>
    <submittedName>
        <fullName evidence="5">Uncharacterized protein</fullName>
    </submittedName>
</protein>
<evidence type="ECO:0000313" key="5">
    <source>
        <dbReference type="EMBL" id="GMJ10798.1"/>
    </source>
</evidence>
<dbReference type="Pfam" id="PF03514">
    <property type="entry name" value="GRAS"/>
    <property type="match status" value="1"/>
</dbReference>
<feature type="region of interest" description="Leucine repeat I (LRI)" evidence="3">
    <location>
        <begin position="220"/>
        <end position="280"/>
    </location>
</feature>
<sequence>MDTLFQDFPSSMYGFKFDHGVFSNHTLVNGFEQSPSPDSAVESASSSSSEGHPLDNAPFANEMLNYINDMLMEEDMEEKTCMLQDCLALQAAEKSFYEALGHQYLLPTDPIPPCTDQTYLIDSLERTSLFPDLQRQTPTVSKGRKNYQRDGGDELEQGRSSKQSAISLEDSEQSEMFDEVLLCKGENEDSPRCSLQNGQMKGSSNGGTTRRKNGKKTQVVDLWTLLTQCAQAVAVNDHRTANEMLKKISQNSSETGDGTQRLANYFADALKTRLAGTRAPLYSPLVSNRTSAADILKAYGVYVLACPFKKMVNFYANKKIMEVAETATTLHIVDFGIGYGFQWPCLIQRLSARAGGPPKLRITGIEFPQPGFRPDERVEETGRRLKRYCERFNVPFEYNVVAKKWETIQLEELKINKDDVLVVNCLYRLKNLPDDTLSSTSARDTVLKLIKRINSELFIHGVANGTYNAPFFVTRFREALFHFSAQFDIFEANVPRDDPQRMMYEREILGRDIMNVVACEGMERVERPETYKQWQCRTLRAGFKQIPLDEVLVKKVKNLVQSYYNKDFIVDVDGRWMLQGWKGRVIIALSCWKPARD</sequence>
<keyword evidence="1" id="KW-0805">Transcription regulation</keyword>
<feature type="region of interest" description="Leucine repeat II (LRII)" evidence="3">
    <location>
        <begin position="380"/>
        <end position="412"/>
    </location>
</feature>
<comment type="caution">
    <text evidence="5">The sequence shown here is derived from an EMBL/GenBank/DDBJ whole genome shotgun (WGS) entry which is preliminary data.</text>
</comment>
<evidence type="ECO:0000256" key="3">
    <source>
        <dbReference type="PROSITE-ProRule" id="PRU01191"/>
    </source>
</evidence>
<feature type="compositionally biased region" description="Basic and acidic residues" evidence="4">
    <location>
        <begin position="147"/>
        <end position="159"/>
    </location>
</feature>
<name>A0A9W7JDG3_HIBTR</name>
<feature type="compositionally biased region" description="Polar residues" evidence="4">
    <location>
        <begin position="193"/>
        <end position="208"/>
    </location>
</feature>
<evidence type="ECO:0000256" key="2">
    <source>
        <dbReference type="ARBA" id="ARBA00023163"/>
    </source>
</evidence>
<evidence type="ECO:0000256" key="1">
    <source>
        <dbReference type="ARBA" id="ARBA00023015"/>
    </source>
</evidence>
<reference evidence="5" key="1">
    <citation type="submission" date="2023-05" db="EMBL/GenBank/DDBJ databases">
        <title>Genome and transcriptome analyses reveal genes involved in the formation of fine ridges on petal epidermal cells in Hibiscus trionum.</title>
        <authorList>
            <person name="Koshimizu S."/>
            <person name="Masuda S."/>
            <person name="Ishii T."/>
            <person name="Shirasu K."/>
            <person name="Hoshino A."/>
            <person name="Arita M."/>
        </authorList>
    </citation>
    <scope>NUCLEOTIDE SEQUENCE</scope>
    <source>
        <strain evidence="5">Hamamatsu line</strain>
    </source>
</reference>
<dbReference type="EMBL" id="BSYR01000057">
    <property type="protein sequence ID" value="GMJ10798.1"/>
    <property type="molecule type" value="Genomic_DNA"/>
</dbReference>
<comment type="similarity">
    <text evidence="3">Belongs to the GRAS family.</text>
</comment>
<feature type="region of interest" description="VHIID" evidence="3">
    <location>
        <begin position="299"/>
        <end position="364"/>
    </location>
</feature>
<proteinExistence type="inferred from homology"/>
<feature type="region of interest" description="Disordered" evidence="4">
    <location>
        <begin position="131"/>
        <end position="173"/>
    </location>
</feature>
<dbReference type="InterPro" id="IPR005202">
    <property type="entry name" value="TF_GRAS"/>
</dbReference>
<dbReference type="PROSITE" id="PS50985">
    <property type="entry name" value="GRAS"/>
    <property type="match status" value="1"/>
</dbReference>
<feature type="region of interest" description="SAW" evidence="3">
    <location>
        <begin position="518"/>
        <end position="593"/>
    </location>
</feature>
<gene>
    <name evidence="5" type="ORF">HRI_004749000</name>
</gene>
<feature type="short sequence motif" description="VHIID" evidence="3">
    <location>
        <begin position="330"/>
        <end position="334"/>
    </location>
</feature>
<feature type="compositionally biased region" description="Low complexity" evidence="4">
    <location>
        <begin position="34"/>
        <end position="50"/>
    </location>
</feature>
<keyword evidence="2" id="KW-0804">Transcription</keyword>
<keyword evidence="6" id="KW-1185">Reference proteome</keyword>
<evidence type="ECO:0000313" key="6">
    <source>
        <dbReference type="Proteomes" id="UP001165190"/>
    </source>
</evidence>
<accession>A0A9W7JDG3</accession>
<dbReference type="Proteomes" id="UP001165190">
    <property type="component" value="Unassembled WGS sequence"/>
</dbReference>
<comment type="caution">
    <text evidence="3">Lacks conserved residue(s) required for the propagation of feature annotation.</text>
</comment>
<evidence type="ECO:0000256" key="4">
    <source>
        <dbReference type="SAM" id="MobiDB-lite"/>
    </source>
</evidence>
<dbReference type="AlphaFoldDB" id="A0A9W7JDG3"/>
<organism evidence="5 6">
    <name type="scientific">Hibiscus trionum</name>
    <name type="common">Flower of an hour</name>
    <dbReference type="NCBI Taxonomy" id="183268"/>
    <lineage>
        <taxon>Eukaryota</taxon>
        <taxon>Viridiplantae</taxon>
        <taxon>Streptophyta</taxon>
        <taxon>Embryophyta</taxon>
        <taxon>Tracheophyta</taxon>
        <taxon>Spermatophyta</taxon>
        <taxon>Magnoliopsida</taxon>
        <taxon>eudicotyledons</taxon>
        <taxon>Gunneridae</taxon>
        <taxon>Pentapetalae</taxon>
        <taxon>rosids</taxon>
        <taxon>malvids</taxon>
        <taxon>Malvales</taxon>
        <taxon>Malvaceae</taxon>
        <taxon>Malvoideae</taxon>
        <taxon>Hibiscus</taxon>
    </lineage>
</organism>